<dbReference type="EMBL" id="AE015451">
    <property type="protein sequence ID" value="AMM02979.1"/>
    <property type="molecule type" value="Genomic_DNA"/>
</dbReference>
<proteinExistence type="predicted"/>
<evidence type="ECO:0000256" key="1">
    <source>
        <dbReference type="SAM" id="Phobius"/>
    </source>
</evidence>
<evidence type="ECO:0000313" key="3">
    <source>
        <dbReference type="Proteomes" id="UP000000556"/>
    </source>
</evidence>
<dbReference type="BioCyc" id="PPUT160488:G1G01-4162-MONOMER"/>
<protein>
    <submittedName>
        <fullName evidence="2">Uncharacterized protein</fullName>
    </submittedName>
</protein>
<accession>A0A140FWJ6</accession>
<name>A0A140FWJ6_PSEPK</name>
<feature type="transmembrane region" description="Helical" evidence="1">
    <location>
        <begin position="156"/>
        <end position="182"/>
    </location>
</feature>
<dbReference type="OrthoDB" id="8457152at2"/>
<sequence>MLIGQLAKPLGYLFIRHPHKWIVDWLYPSALSLIFISITATLFGMDSFLKAGGTLSLILSFVQSLPGFYIAALAAIATFGRLDIDDILPEPTPKVVVKLRGTDNLIALTRRRFLAMLFAFLTAESVILTIFAIFLLPYADAIQASHFLMSNSGKYIAIALSSMYMIGFFQMILATFWGLYYLGYKLQE</sequence>
<dbReference type="STRING" id="160488.PP_5644"/>
<keyword evidence="1" id="KW-0812">Transmembrane</keyword>
<organism evidence="2 3">
    <name type="scientific">Pseudomonas putida (strain ATCC 47054 / DSM 6125 / CFBP 8728 / NCIMB 11950 / KT2440)</name>
    <dbReference type="NCBI Taxonomy" id="160488"/>
    <lineage>
        <taxon>Bacteria</taxon>
        <taxon>Pseudomonadati</taxon>
        <taxon>Pseudomonadota</taxon>
        <taxon>Gammaproteobacteria</taxon>
        <taxon>Pseudomonadales</taxon>
        <taxon>Pseudomonadaceae</taxon>
        <taxon>Pseudomonas</taxon>
    </lineage>
</organism>
<dbReference type="KEGG" id="ppu:PP_5644"/>
<gene>
    <name evidence="2" type="ordered locus">PP_5644</name>
</gene>
<feature type="transmembrane region" description="Helical" evidence="1">
    <location>
        <begin position="113"/>
        <end position="136"/>
    </location>
</feature>
<dbReference type="RefSeq" id="WP_049587766.1">
    <property type="nucleotide sequence ID" value="NC_002947.4"/>
</dbReference>
<dbReference type="Proteomes" id="UP000000556">
    <property type="component" value="Chromosome"/>
</dbReference>
<feature type="transmembrane region" description="Helical" evidence="1">
    <location>
        <begin position="21"/>
        <end position="45"/>
    </location>
</feature>
<feature type="transmembrane region" description="Helical" evidence="1">
    <location>
        <begin position="57"/>
        <end position="79"/>
    </location>
</feature>
<dbReference type="AlphaFoldDB" id="A0A140FWJ6"/>
<reference evidence="2 3" key="1">
    <citation type="journal article" date="2002" name="Environ. Microbiol.">
        <title>Complete genome sequence and comparative analysis of the metabolically versatile Pseudomonas putida KT2440.</title>
        <authorList>
            <person name="Nelson K.E."/>
            <person name="Weinel C."/>
            <person name="Paulsen I.T."/>
            <person name="Dodson R.J."/>
            <person name="Hilbert H."/>
            <person name="Martins dos Santos V.A."/>
            <person name="Fouts D.E."/>
            <person name="Gill S.R."/>
            <person name="Pop M."/>
            <person name="Holmes M."/>
            <person name="Brinkac L."/>
            <person name="Beanan M."/>
            <person name="DeBoy R.T."/>
            <person name="Daugherty S."/>
            <person name="Kolonay J."/>
            <person name="Madupu R."/>
            <person name="Nelson W."/>
            <person name="White O."/>
            <person name="Peterson J."/>
            <person name="Khouri H."/>
            <person name="Hance I."/>
            <person name="Chris Lee P."/>
            <person name="Holtzapple E."/>
            <person name="Scanlan D."/>
            <person name="Tran K."/>
            <person name="Moazzez A."/>
            <person name="Utterback T."/>
            <person name="Rizzo M."/>
            <person name="Lee K."/>
            <person name="Kosack D."/>
            <person name="Moestl D."/>
            <person name="Wedler H."/>
            <person name="Lauber J."/>
            <person name="Stjepandic D."/>
            <person name="Hoheisel J."/>
            <person name="Straetz M."/>
            <person name="Heim S."/>
            <person name="Kiewitz C."/>
            <person name="Eisen J.A."/>
            <person name="Timmis K.N."/>
            <person name="Dusterhoft A."/>
            <person name="Tummler B."/>
            <person name="Fraser C.M."/>
        </authorList>
    </citation>
    <scope>NUCLEOTIDE SEQUENCE [LARGE SCALE GENOMIC DNA]</scope>
    <source>
        <strain evidence="3">ATCC 47054 / DSM 6125 / CFBP 8728 / NCIMB 11950 / KT2440</strain>
    </source>
</reference>
<keyword evidence="1" id="KW-1133">Transmembrane helix</keyword>
<keyword evidence="3" id="KW-1185">Reference proteome</keyword>
<reference evidence="2 3" key="2">
    <citation type="journal article" date="2016" name="Environ. Microbiol.">
        <title>The revisited genome of Pseudomonas putida KT2440 enlightens its value as a robust metabolic chassis.</title>
        <authorList>
            <person name="Belda E."/>
            <person name="van Heck R.G."/>
            <person name="Lopez-Sanchez M.J."/>
            <person name="Cruveiller S."/>
            <person name="Barbe V."/>
            <person name="Fraser C."/>
            <person name="Klenk H.P."/>
            <person name="Petersen J."/>
            <person name="Morgat A."/>
            <person name="Nikel P.I."/>
            <person name="Vallenet D."/>
            <person name="Rouy Z."/>
            <person name="Sekowska A."/>
            <person name="Martins Dos Santos V.A."/>
            <person name="de Lorenzo V."/>
            <person name="Danchin A."/>
            <person name="Medigue C."/>
        </authorList>
    </citation>
    <scope>NUCLEOTIDE SEQUENCE [LARGE SCALE GENOMIC DNA]</scope>
    <source>
        <strain evidence="3">ATCC 47054 / DSM 6125 / CFBP 8728 / NCIMB 11950 / KT2440</strain>
    </source>
</reference>
<keyword evidence="1" id="KW-0472">Membrane</keyword>
<evidence type="ECO:0000313" key="2">
    <source>
        <dbReference type="EMBL" id="AMM02979.1"/>
    </source>
</evidence>